<reference evidence="2 3" key="1">
    <citation type="submission" date="2014-02" db="EMBL/GenBank/DDBJ databases">
        <title>Transposable element dynamics among asymbiotic and ectomycorrhizal Amanita fungi.</title>
        <authorList>
            <consortium name="DOE Joint Genome Institute"/>
            <person name="Hess J."/>
            <person name="Skrede I."/>
            <person name="Wolfe B."/>
            <person name="LaButti K."/>
            <person name="Ohm R.A."/>
            <person name="Grigoriev I.V."/>
            <person name="Pringle A."/>
        </authorList>
    </citation>
    <scope>NUCLEOTIDE SEQUENCE [LARGE SCALE GENOMIC DNA]</scope>
    <source>
        <strain evidence="2 3">SKay4041</strain>
    </source>
</reference>
<feature type="domain" description="Protein kinase" evidence="1">
    <location>
        <begin position="94"/>
        <end position="321"/>
    </location>
</feature>
<dbReference type="InterPro" id="IPR011009">
    <property type="entry name" value="Kinase-like_dom_sf"/>
</dbReference>
<dbReference type="PROSITE" id="PS50011">
    <property type="entry name" value="PROTEIN_KINASE_DOM"/>
    <property type="match status" value="1"/>
</dbReference>
<name>A0A2A9NIW2_9AGAR</name>
<gene>
    <name evidence="2" type="ORF">AMATHDRAFT_5991</name>
</gene>
<dbReference type="PANTHER" id="PTHR38248:SF2">
    <property type="entry name" value="FUNK1 11"/>
    <property type="match status" value="1"/>
</dbReference>
<proteinExistence type="predicted"/>
<dbReference type="OrthoDB" id="5584477at2759"/>
<dbReference type="Proteomes" id="UP000242287">
    <property type="component" value="Unassembled WGS sequence"/>
</dbReference>
<dbReference type="SUPFAM" id="SSF56112">
    <property type="entry name" value="Protein kinase-like (PK-like)"/>
    <property type="match status" value="1"/>
</dbReference>
<dbReference type="InterPro" id="IPR000719">
    <property type="entry name" value="Prot_kinase_dom"/>
</dbReference>
<dbReference type="AlphaFoldDB" id="A0A2A9NIW2"/>
<dbReference type="GO" id="GO:0005524">
    <property type="term" value="F:ATP binding"/>
    <property type="evidence" value="ECO:0007669"/>
    <property type="project" value="InterPro"/>
</dbReference>
<organism evidence="2 3">
    <name type="scientific">Amanita thiersii Skay4041</name>
    <dbReference type="NCBI Taxonomy" id="703135"/>
    <lineage>
        <taxon>Eukaryota</taxon>
        <taxon>Fungi</taxon>
        <taxon>Dikarya</taxon>
        <taxon>Basidiomycota</taxon>
        <taxon>Agaricomycotina</taxon>
        <taxon>Agaricomycetes</taxon>
        <taxon>Agaricomycetidae</taxon>
        <taxon>Agaricales</taxon>
        <taxon>Pluteineae</taxon>
        <taxon>Amanitaceae</taxon>
        <taxon>Amanita</taxon>
    </lineage>
</organism>
<dbReference type="EMBL" id="KZ302071">
    <property type="protein sequence ID" value="PFH48231.1"/>
    <property type="molecule type" value="Genomic_DNA"/>
</dbReference>
<dbReference type="InterPro" id="IPR040976">
    <property type="entry name" value="Pkinase_fungal"/>
</dbReference>
<sequence>MKFRAKRRWTAAYAGVPLGDALHHKPSLGLVSIDAPVWDDKELCENVRWGMFESAGEAERSAKSFCTLYLVLCEPSHIGYDPITTEYEGTATLDPTQTIIAKGLKYCIVETLHTTGMICGKVTTVTIKDFSLYPIPKRFSLQRRDTLESLKKFPSFCHVKPFASNGKEDNTKDFLGEDFWKTCCPRGRYYSKKSQPLPRANRVHKRYVFRGCGIPIDEFRNKKELLKVLIGVIRAHKTLTENGMLHRDISTRNLMMRSDGPDHKGLLIDFDMMTMIDEGNCGEIIGPRGTVPFMSLDVFKGGKAHSASDDLESFFLSEQHS</sequence>
<dbReference type="GO" id="GO:0004672">
    <property type="term" value="F:protein kinase activity"/>
    <property type="evidence" value="ECO:0007669"/>
    <property type="project" value="InterPro"/>
</dbReference>
<dbReference type="PANTHER" id="PTHR38248">
    <property type="entry name" value="FUNK1 6"/>
    <property type="match status" value="1"/>
</dbReference>
<protein>
    <recommendedName>
        <fullName evidence="1">Protein kinase domain-containing protein</fullName>
    </recommendedName>
</protein>
<dbReference type="PROSITE" id="PS00109">
    <property type="entry name" value="PROTEIN_KINASE_TYR"/>
    <property type="match status" value="1"/>
</dbReference>
<evidence type="ECO:0000313" key="3">
    <source>
        <dbReference type="Proteomes" id="UP000242287"/>
    </source>
</evidence>
<keyword evidence="3" id="KW-1185">Reference proteome</keyword>
<dbReference type="InterPro" id="IPR008266">
    <property type="entry name" value="Tyr_kinase_AS"/>
</dbReference>
<evidence type="ECO:0000313" key="2">
    <source>
        <dbReference type="EMBL" id="PFH48231.1"/>
    </source>
</evidence>
<evidence type="ECO:0000259" key="1">
    <source>
        <dbReference type="PROSITE" id="PS50011"/>
    </source>
</evidence>
<dbReference type="Pfam" id="PF17667">
    <property type="entry name" value="Pkinase_fungal"/>
    <property type="match status" value="1"/>
</dbReference>
<dbReference type="Gene3D" id="1.10.510.10">
    <property type="entry name" value="Transferase(Phosphotransferase) domain 1"/>
    <property type="match status" value="1"/>
</dbReference>
<accession>A0A2A9NIW2</accession>
<dbReference type="STRING" id="703135.A0A2A9NIW2"/>